<accession>A0A562NM03</accession>
<comment type="caution">
    <text evidence="1">The sequence shown here is derived from an EMBL/GenBank/DDBJ whole genome shotgun (WGS) entry which is preliminary data.</text>
</comment>
<dbReference type="EMBL" id="VLKU01000008">
    <property type="protein sequence ID" value="TWI32776.1"/>
    <property type="molecule type" value="Genomic_DNA"/>
</dbReference>
<evidence type="ECO:0000313" key="2">
    <source>
        <dbReference type="Proteomes" id="UP000316225"/>
    </source>
</evidence>
<sequence length="67" mass="7515">MIDHSNAIADLMAEREAFPAASPDWLYRSRAAWKLHQHQIGVPARDWTDEPAGGFRLPQPQYGVAAE</sequence>
<keyword evidence="2" id="KW-1185">Reference proteome</keyword>
<evidence type="ECO:0000313" key="1">
    <source>
        <dbReference type="EMBL" id="TWI32776.1"/>
    </source>
</evidence>
<proteinExistence type="predicted"/>
<dbReference type="RefSeq" id="WP_145398579.1">
    <property type="nucleotide sequence ID" value="NZ_VLKU01000008.1"/>
</dbReference>
<name>A0A562NM03_9RHOB</name>
<dbReference type="Proteomes" id="UP000316225">
    <property type="component" value="Unassembled WGS sequence"/>
</dbReference>
<organism evidence="1 2">
    <name type="scientific">Paracoccus sulfuroxidans</name>
    <dbReference type="NCBI Taxonomy" id="384678"/>
    <lineage>
        <taxon>Bacteria</taxon>
        <taxon>Pseudomonadati</taxon>
        <taxon>Pseudomonadota</taxon>
        <taxon>Alphaproteobacteria</taxon>
        <taxon>Rhodobacterales</taxon>
        <taxon>Paracoccaceae</taxon>
        <taxon>Paracoccus</taxon>
    </lineage>
</organism>
<reference evidence="1 2" key="1">
    <citation type="journal article" date="2015" name="Stand. Genomic Sci.">
        <title>Genomic Encyclopedia of Bacterial and Archaeal Type Strains, Phase III: the genomes of soil and plant-associated and newly described type strains.</title>
        <authorList>
            <person name="Whitman W.B."/>
            <person name="Woyke T."/>
            <person name="Klenk H.P."/>
            <person name="Zhou Y."/>
            <person name="Lilburn T.G."/>
            <person name="Beck B.J."/>
            <person name="De Vos P."/>
            <person name="Vandamme P."/>
            <person name="Eisen J.A."/>
            <person name="Garrity G."/>
            <person name="Hugenholtz P."/>
            <person name="Kyrpides N.C."/>
        </authorList>
    </citation>
    <scope>NUCLEOTIDE SEQUENCE [LARGE SCALE GENOMIC DNA]</scope>
    <source>
        <strain evidence="1 2">CGMCC 1.5364</strain>
    </source>
</reference>
<gene>
    <name evidence="1" type="ORF">IQ24_02651</name>
</gene>
<protein>
    <submittedName>
        <fullName evidence="1">Uncharacterized protein</fullName>
    </submittedName>
</protein>
<dbReference type="AlphaFoldDB" id="A0A562NM03"/>